<organism evidence="3 4">
    <name type="scientific">Heterocephalus glaber</name>
    <name type="common">Naked mole rat</name>
    <dbReference type="NCBI Taxonomy" id="10181"/>
    <lineage>
        <taxon>Eukaryota</taxon>
        <taxon>Metazoa</taxon>
        <taxon>Chordata</taxon>
        <taxon>Craniata</taxon>
        <taxon>Vertebrata</taxon>
        <taxon>Euteleostomi</taxon>
        <taxon>Mammalia</taxon>
        <taxon>Eutheria</taxon>
        <taxon>Euarchontoglires</taxon>
        <taxon>Glires</taxon>
        <taxon>Rodentia</taxon>
        <taxon>Hystricomorpha</taxon>
        <taxon>Bathyergidae</taxon>
        <taxon>Heterocephalus</taxon>
    </lineage>
</organism>
<evidence type="ECO:0000256" key="1">
    <source>
        <dbReference type="SAM" id="Phobius"/>
    </source>
</evidence>
<reference evidence="4" key="1">
    <citation type="submission" date="2025-08" db="UniProtKB">
        <authorList>
            <consortium name="RefSeq"/>
        </authorList>
    </citation>
    <scope>IDENTIFICATION</scope>
</reference>
<name>A0AAX6S6K6_HETGA</name>
<feature type="domain" description="LRRC37A/B like protein 1 C-terminal" evidence="2">
    <location>
        <begin position="405"/>
        <end position="547"/>
    </location>
</feature>
<evidence type="ECO:0000313" key="4">
    <source>
        <dbReference type="RefSeq" id="XP_021104553.1"/>
    </source>
</evidence>
<protein>
    <submittedName>
        <fullName evidence="4">Leucine-rich repeat-containing protein 37A-like isoform X1</fullName>
    </submittedName>
</protein>
<dbReference type="PANTHER" id="PTHR23045">
    <property type="entry name" value="LEUCINE-RICH REPEAT-CONTAINING PROTEIN 37A"/>
    <property type="match status" value="1"/>
</dbReference>
<dbReference type="RefSeq" id="XP_021104553.1">
    <property type="nucleotide sequence ID" value="XM_021248894.1"/>
</dbReference>
<dbReference type="Proteomes" id="UP000694906">
    <property type="component" value="Unplaced"/>
</dbReference>
<keyword evidence="1" id="KW-0472">Membrane</keyword>
<keyword evidence="1" id="KW-0812">Transmembrane</keyword>
<evidence type="ECO:0000313" key="3">
    <source>
        <dbReference type="Proteomes" id="UP000694906"/>
    </source>
</evidence>
<dbReference type="InterPro" id="IPR029423">
    <property type="entry name" value="LRRC37AB_C"/>
</dbReference>
<dbReference type="InterPro" id="IPR015753">
    <property type="entry name" value="LRRC37"/>
</dbReference>
<dbReference type="GeneID" id="110346886"/>
<feature type="transmembrane region" description="Helical" evidence="1">
    <location>
        <begin position="517"/>
        <end position="536"/>
    </location>
</feature>
<sequence>MGNVDGTLRKALQAWNNSTSTQLSIEPKTSSSQPSVAPWSGIMSDQLKFHDQSDVIDALSYMVPYLSEGNPEAVQSALLPLIARLFPNAFHGDNTDSLKKDIKKSSFIHESNKNKLEELYLLRNWLNVEIQKKMEEVKKEEDTVRGIQPTLLGPTLEPQISRTLGRALTQENSMAEALRGRRLHTVDRVLRGLKDTGKRLLQDRRKQQVRDREVTWPLAQAASGTPVPRSWSSVMRAPRPRNPARFSVLTEGQRAATPSSLVAPWLGRSPTSRAQPVVRSRAKDFTHSIRFLNHGRDRVLRVKATPPAWQSQKSRCLAGTLFPVSLGTAQANLRAQLTKGNARSGLTPAKRPGFRALRSLMDSPPGGFLSAPGDLHVSAADSASGSASMPTHITFPVLPSLGVVLETGLNHLLQPLIPDDNLRRLIIQVTSILKMDCAEPPAPPACAKLISKSRCLLMLLTEQREATVSQAQGEQQQLYSDPMVMEGTEAHGKQKGQQTPQTFREHVLESMYIDKCIIRALAALNVILIAVIIALCNRQLSAQKSQSGRSRGQKVNESLVS</sequence>
<accession>A0AAX6S6K6</accession>
<gene>
    <name evidence="4" type="primary">LOC110346886</name>
</gene>
<proteinExistence type="predicted"/>
<keyword evidence="3" id="KW-1185">Reference proteome</keyword>
<dbReference type="PANTHER" id="PTHR23045:SF9">
    <property type="entry name" value="LEUCINE RICH REPEAT CONTAINING 37A-RELATED"/>
    <property type="match status" value="1"/>
</dbReference>
<keyword evidence="1" id="KW-1133">Transmembrane helix</keyword>
<dbReference type="Pfam" id="PF14914">
    <property type="entry name" value="LRRC37AB_C"/>
    <property type="match status" value="1"/>
</dbReference>
<evidence type="ECO:0000259" key="2">
    <source>
        <dbReference type="Pfam" id="PF14914"/>
    </source>
</evidence>
<dbReference type="AlphaFoldDB" id="A0AAX6S6K6"/>